<dbReference type="PATRIC" id="fig|1705565.3.peg.4984"/>
<protein>
    <submittedName>
        <fullName evidence="1">Uncharacterized protein</fullName>
    </submittedName>
</protein>
<dbReference type="Proteomes" id="UP000036932">
    <property type="component" value="Unassembled WGS sequence"/>
</dbReference>
<accession>A0A0M1P6Z9</accession>
<keyword evidence="2" id="KW-1185">Reference proteome</keyword>
<organism evidence="1 2">
    <name type="scientific">Paenibacillus solani</name>
    <dbReference type="NCBI Taxonomy" id="1705565"/>
    <lineage>
        <taxon>Bacteria</taxon>
        <taxon>Bacillati</taxon>
        <taxon>Bacillota</taxon>
        <taxon>Bacilli</taxon>
        <taxon>Bacillales</taxon>
        <taxon>Paenibacillaceae</taxon>
        <taxon>Paenibacillus</taxon>
    </lineage>
</organism>
<evidence type="ECO:0000313" key="2">
    <source>
        <dbReference type="Proteomes" id="UP000036932"/>
    </source>
</evidence>
<dbReference type="EMBL" id="LIUT01000001">
    <property type="protein sequence ID" value="KOR90256.1"/>
    <property type="molecule type" value="Genomic_DNA"/>
</dbReference>
<name>A0A0M1P6Z9_9BACL</name>
<sequence length="170" mass="19172">MKKIIVICLGVIILSNGIWSYMYFNKLNVNTDVHLFTLDGTGEQWDVVGYKILISPHKILRGDAKLVFKGDSTQIDKSTYYSFQFKERINNKEEVVYSTVASSYNGSVSLLSNLNSTGAITSSYSYGELNKDRTTFESSTLTITWNDNDGEIHTETIDLDVINEITLDDE</sequence>
<evidence type="ECO:0000313" key="1">
    <source>
        <dbReference type="EMBL" id="KOR90256.1"/>
    </source>
</evidence>
<dbReference type="RefSeq" id="WP_054403198.1">
    <property type="nucleotide sequence ID" value="NZ_LIUT01000001.1"/>
</dbReference>
<reference evidence="2" key="1">
    <citation type="submission" date="2015-08" db="EMBL/GenBank/DDBJ databases">
        <title>Genome sequencing project for genomic taxonomy and phylogenomics of Bacillus-like bacteria.</title>
        <authorList>
            <person name="Liu B."/>
            <person name="Wang J."/>
            <person name="Zhu Y."/>
            <person name="Liu G."/>
            <person name="Chen Q."/>
            <person name="Chen Z."/>
            <person name="Lan J."/>
            <person name="Che J."/>
            <person name="Ge C."/>
            <person name="Shi H."/>
            <person name="Pan Z."/>
            <person name="Liu X."/>
        </authorList>
    </citation>
    <scope>NUCLEOTIDE SEQUENCE [LARGE SCALE GENOMIC DNA]</scope>
    <source>
        <strain evidence="2">FJAT-22460</strain>
    </source>
</reference>
<proteinExistence type="predicted"/>
<dbReference type="OrthoDB" id="2657109at2"/>
<gene>
    <name evidence="1" type="ORF">AM231_14690</name>
</gene>
<comment type="caution">
    <text evidence="1">The sequence shown here is derived from an EMBL/GenBank/DDBJ whole genome shotgun (WGS) entry which is preliminary data.</text>
</comment>
<dbReference type="AlphaFoldDB" id="A0A0M1P6Z9"/>